<evidence type="ECO:0000256" key="2">
    <source>
        <dbReference type="ARBA" id="ARBA00022679"/>
    </source>
</evidence>
<feature type="domain" description="Glucosyltransferase 3-like N-terminal" evidence="4">
    <location>
        <begin position="499"/>
        <end position="632"/>
    </location>
</feature>
<keyword evidence="1" id="KW-0328">Glycosyltransferase</keyword>
<dbReference type="EMBL" id="SDGZ01000022">
    <property type="protein sequence ID" value="TYC48344.1"/>
    <property type="molecule type" value="Genomic_DNA"/>
</dbReference>
<reference evidence="6 7" key="1">
    <citation type="submission" date="2019-01" db="EMBL/GenBank/DDBJ databases">
        <title>Weissella sp. nov., a novel lactic acid bacterium isolated from animal feces.</title>
        <authorList>
            <person name="Wang L.-T."/>
        </authorList>
    </citation>
    <scope>NUCLEOTIDE SEQUENCE [LARGE SCALE GENOMIC DNA]</scope>
    <source>
        <strain evidence="6 7">8H-2</strain>
    </source>
</reference>
<dbReference type="Pfam" id="PF00534">
    <property type="entry name" value="Glycos_transf_1"/>
    <property type="match status" value="1"/>
</dbReference>
<evidence type="ECO:0000259" key="5">
    <source>
        <dbReference type="Pfam" id="PF26337"/>
    </source>
</evidence>
<name>A0A6C2C391_9LACO</name>
<keyword evidence="2 6" id="KW-0808">Transferase</keyword>
<evidence type="ECO:0000313" key="6">
    <source>
        <dbReference type="EMBL" id="TYC48344.1"/>
    </source>
</evidence>
<dbReference type="InterPro" id="IPR001296">
    <property type="entry name" value="Glyco_trans_1"/>
</dbReference>
<proteinExistence type="predicted"/>
<dbReference type="Pfam" id="PF26334">
    <property type="entry name" value="Gtf3_N"/>
    <property type="match status" value="1"/>
</dbReference>
<protein>
    <submittedName>
        <fullName evidence="6">Glycosyltransferase</fullName>
    </submittedName>
</protein>
<evidence type="ECO:0000259" key="3">
    <source>
        <dbReference type="Pfam" id="PF00534"/>
    </source>
</evidence>
<evidence type="ECO:0000313" key="7">
    <source>
        <dbReference type="Proteomes" id="UP000371977"/>
    </source>
</evidence>
<evidence type="ECO:0000256" key="1">
    <source>
        <dbReference type="ARBA" id="ARBA00022676"/>
    </source>
</evidence>
<dbReference type="Proteomes" id="UP000371977">
    <property type="component" value="Unassembled WGS sequence"/>
</dbReference>
<comment type="caution">
    <text evidence="6">The sequence shown here is derived from an EMBL/GenBank/DDBJ whole genome shotgun (WGS) entry which is preliminary data.</text>
</comment>
<dbReference type="Pfam" id="PF26337">
    <property type="entry name" value="Gtf3_C"/>
    <property type="match status" value="1"/>
</dbReference>
<feature type="domain" description="Glucosyltransferase 3-like C-terminal" evidence="5">
    <location>
        <begin position="656"/>
        <end position="813"/>
    </location>
</feature>
<organism evidence="6 7">
    <name type="scientific">Weissella muntiaci</name>
    <dbReference type="NCBI Taxonomy" id="2508881"/>
    <lineage>
        <taxon>Bacteria</taxon>
        <taxon>Bacillati</taxon>
        <taxon>Bacillota</taxon>
        <taxon>Bacilli</taxon>
        <taxon>Lactobacillales</taxon>
        <taxon>Lactobacillaceae</taxon>
        <taxon>Weissella</taxon>
    </lineage>
</organism>
<dbReference type="OrthoDB" id="9790931at2"/>
<dbReference type="InterPro" id="IPR058592">
    <property type="entry name" value="Gtf3_C"/>
</dbReference>
<dbReference type="AlphaFoldDB" id="A0A6C2C391"/>
<dbReference type="Gene3D" id="3.40.50.2000">
    <property type="entry name" value="Glycogen Phosphorylase B"/>
    <property type="match status" value="5"/>
</dbReference>
<dbReference type="RefSeq" id="WP_148623243.1">
    <property type="nucleotide sequence ID" value="NZ_SDGZ01000022.1"/>
</dbReference>
<accession>A0A6C2C391</accession>
<gene>
    <name evidence="6" type="ORF">ESZ50_09030</name>
</gene>
<dbReference type="PANTHER" id="PTHR12526">
    <property type="entry name" value="GLYCOSYLTRANSFERASE"/>
    <property type="match status" value="1"/>
</dbReference>
<dbReference type="GO" id="GO:0016757">
    <property type="term" value="F:glycosyltransferase activity"/>
    <property type="evidence" value="ECO:0007669"/>
    <property type="project" value="UniProtKB-KW"/>
</dbReference>
<dbReference type="SUPFAM" id="SSF53756">
    <property type="entry name" value="UDP-Glycosyltransferase/glycogen phosphorylase"/>
    <property type="match status" value="1"/>
</dbReference>
<evidence type="ECO:0000259" key="4">
    <source>
        <dbReference type="Pfam" id="PF26334"/>
    </source>
</evidence>
<dbReference type="InterPro" id="IPR058591">
    <property type="entry name" value="Gtf3_N"/>
</dbReference>
<dbReference type="PANTHER" id="PTHR12526:SF629">
    <property type="entry name" value="TEICHURONIC ACID BIOSYNTHESIS GLYCOSYLTRANSFERASE TUAH-RELATED"/>
    <property type="match status" value="1"/>
</dbReference>
<sequence>MHYFLTNKFEYNLSGIEHAQLYRWRMFTDLKVESKIITFDFTPELDRFLFRHGIGRSLSLNMFDCWQNVLQSAIQENEFENDFPNLRLRFEYYGPRTTPNYLLSKNKIKLVQYFDDNQQLMTEDHWDIRGFRSLRLDFSDGNIIKRSWYDLDGNVVLTEINGQLTITEHNPQFASTGNNTFTSWQQLKVAWLDFLVSRDNDAVLYIDRAEYVTPIVLAMENKAVPVYIILHSAHTKDRNDPMGAPFNEIRQLEIDRKERWSAYIASTPQQAKDFEVRSGIKTYTIPVSQVSQTAIPLAQKPKSIRNLVYTSRISREKRIEDAIYAVEKLVKKYPDIKLRIYGYVTDGEYNKELYTMIKRLQLEENVYLLPYQVDRTDIFSQADIFILTSEYEGFNMSMLEAAAYGVPTVAYDVKYGPAHLNEQLKTGALVESGNIDALAKQINALIEDDEGYKIQQSQSQAQAIKQFGSKVVGQKWQNFLEKEALIRESRRWVYDFDFSSNHNALAPANLAIGQYAQDEGFSPLSYPEVINMDRDSKLENINMGDIVLTGYPSFYKTMPTVLQYDLDLARKIKQMGAKLIMLVEDSLSLRELTNFVENELATLNVADILMVLTEQMKGELISLGIKTPILVQSPYPLPKGNISASSNYSGIRTKEILYSGNLTKAPFLESIAVEVDVFGPRISEKMRQNYKIRYHGSVPFSQLMAKLRDFRGFGLVWDGGDVPIKTDTGRYTRYNFPYKASQYLALEMPLIAWSGSAISGFILEHNCGILINNMSELKNRMEQLSQQEISNMAMNAKRLSKMVTEGTSFKSDLNRAISWVQD</sequence>
<keyword evidence="7" id="KW-1185">Reference proteome</keyword>
<feature type="domain" description="Glycosyl transferase family 1" evidence="3">
    <location>
        <begin position="306"/>
        <end position="453"/>
    </location>
</feature>